<dbReference type="PANTHER" id="PTHR39599">
    <property type="entry name" value="GPI-ANCHORED PROTEIN (EUROFUNG)-RELATED-RELATED"/>
    <property type="match status" value="1"/>
</dbReference>
<comment type="caution">
    <text evidence="2">The sequence shown here is derived from an EMBL/GenBank/DDBJ whole genome shotgun (WGS) entry which is preliminary data.</text>
</comment>
<gene>
    <name evidence="2" type="ORF">PT974_11841</name>
</gene>
<feature type="chain" id="PRO_5045908564" description="Gpi-anchored protein" evidence="1">
    <location>
        <begin position="24"/>
        <end position="233"/>
    </location>
</feature>
<keyword evidence="1" id="KW-0732">Signal</keyword>
<dbReference type="EMBL" id="JAVFKD010000016">
    <property type="protein sequence ID" value="KAK5987709.1"/>
    <property type="molecule type" value="Genomic_DNA"/>
</dbReference>
<name>A0ABR0S6Y3_9HYPO</name>
<keyword evidence="3" id="KW-1185">Reference proteome</keyword>
<proteinExistence type="predicted"/>
<accession>A0ABR0S6Y3</accession>
<evidence type="ECO:0000313" key="2">
    <source>
        <dbReference type="EMBL" id="KAK5987709.1"/>
    </source>
</evidence>
<dbReference type="PANTHER" id="PTHR39599:SF1">
    <property type="entry name" value="GPI-ANCHORED PROTEIN (EUROFUNG)"/>
    <property type="match status" value="1"/>
</dbReference>
<evidence type="ECO:0008006" key="4">
    <source>
        <dbReference type="Google" id="ProtNLM"/>
    </source>
</evidence>
<organism evidence="2 3">
    <name type="scientific">Cladobotryum mycophilum</name>
    <dbReference type="NCBI Taxonomy" id="491253"/>
    <lineage>
        <taxon>Eukaryota</taxon>
        <taxon>Fungi</taxon>
        <taxon>Dikarya</taxon>
        <taxon>Ascomycota</taxon>
        <taxon>Pezizomycotina</taxon>
        <taxon>Sordariomycetes</taxon>
        <taxon>Hypocreomycetidae</taxon>
        <taxon>Hypocreales</taxon>
        <taxon>Hypocreaceae</taxon>
        <taxon>Cladobotryum</taxon>
    </lineage>
</organism>
<dbReference type="Proteomes" id="UP001338125">
    <property type="component" value="Unassembled WGS sequence"/>
</dbReference>
<evidence type="ECO:0000256" key="1">
    <source>
        <dbReference type="SAM" id="SignalP"/>
    </source>
</evidence>
<sequence length="233" mass="23880">MYNRHRLLLQSSLFLASVYVCVASRVAEDYSPVTAILHLRAACPANTYQCPASLGAIFNDICCQNGQTCALDTNSNPACCPSGAVCTGTAPTNTAHSTPSTATSYVPNSYFSFPYAPMTFPNSASCASAIQACSHNYDACITGLSGGSAFPVTIDVPGGKGVTVGATKAGLGGAQATSICSSLSSEACSSLTPTKCDSYGQNSAAPTRHSIPLLLLASITGTNLVVMLMSYQT</sequence>
<protein>
    <recommendedName>
        <fullName evidence="4">Gpi-anchored protein</fullName>
    </recommendedName>
</protein>
<evidence type="ECO:0000313" key="3">
    <source>
        <dbReference type="Proteomes" id="UP001338125"/>
    </source>
</evidence>
<feature type="signal peptide" evidence="1">
    <location>
        <begin position="1"/>
        <end position="23"/>
    </location>
</feature>
<reference evidence="2 3" key="1">
    <citation type="submission" date="2024-01" db="EMBL/GenBank/DDBJ databases">
        <title>Complete genome of Cladobotryum mycophilum ATHUM6906.</title>
        <authorList>
            <person name="Christinaki A.C."/>
            <person name="Myridakis A.I."/>
            <person name="Kouvelis V.N."/>
        </authorList>
    </citation>
    <scope>NUCLEOTIDE SEQUENCE [LARGE SCALE GENOMIC DNA]</scope>
    <source>
        <strain evidence="2 3">ATHUM6906</strain>
    </source>
</reference>